<dbReference type="SUPFAM" id="SSF51735">
    <property type="entry name" value="NAD(P)-binding Rossmann-fold domains"/>
    <property type="match status" value="1"/>
</dbReference>
<feature type="domain" description="Gfo/Idh/MocA-like oxidoreductase N-terminal" evidence="1">
    <location>
        <begin position="1"/>
        <end position="124"/>
    </location>
</feature>
<dbReference type="InterPro" id="IPR051450">
    <property type="entry name" value="Gfo/Idh/MocA_Oxidoreductases"/>
</dbReference>
<dbReference type="SUPFAM" id="SSF55347">
    <property type="entry name" value="Glyceraldehyde-3-phosphate dehydrogenase-like, C-terminal domain"/>
    <property type="match status" value="1"/>
</dbReference>
<evidence type="ECO:0000259" key="2">
    <source>
        <dbReference type="Pfam" id="PF22725"/>
    </source>
</evidence>
<reference evidence="3" key="1">
    <citation type="submission" date="2021-04" db="EMBL/GenBank/DDBJ databases">
        <title>Phylogenetic analysis of Acidobacteriaceae.</title>
        <authorList>
            <person name="Qiu L."/>
            <person name="Zhang Q."/>
        </authorList>
    </citation>
    <scope>NUCLEOTIDE SEQUENCE</scope>
    <source>
        <strain evidence="3">DSM 25168</strain>
    </source>
</reference>
<feature type="domain" description="GFO/IDH/MocA-like oxidoreductase" evidence="2">
    <location>
        <begin position="159"/>
        <end position="223"/>
    </location>
</feature>
<dbReference type="EMBL" id="CP093313">
    <property type="protein sequence ID" value="UWZ86103.1"/>
    <property type="molecule type" value="Genomic_DNA"/>
</dbReference>
<gene>
    <name evidence="3" type="ORF">MOP44_09180</name>
</gene>
<evidence type="ECO:0000313" key="4">
    <source>
        <dbReference type="Proteomes" id="UP001059380"/>
    </source>
</evidence>
<dbReference type="Pfam" id="PF01408">
    <property type="entry name" value="GFO_IDH_MocA"/>
    <property type="match status" value="1"/>
</dbReference>
<dbReference type="AlphaFoldDB" id="A0A9J7BTZ2"/>
<dbReference type="KEGG" id="orp:MOP44_09180"/>
<dbReference type="InterPro" id="IPR000683">
    <property type="entry name" value="Gfo/Idh/MocA-like_OxRdtase_N"/>
</dbReference>
<dbReference type="PANTHER" id="PTHR43377">
    <property type="entry name" value="BILIVERDIN REDUCTASE A"/>
    <property type="match status" value="1"/>
</dbReference>
<dbReference type="Gene3D" id="3.40.50.720">
    <property type="entry name" value="NAD(P)-binding Rossmann-like Domain"/>
    <property type="match status" value="1"/>
</dbReference>
<name>A0A9J7BTZ2_9BACT</name>
<proteinExistence type="predicted"/>
<evidence type="ECO:0000313" key="3">
    <source>
        <dbReference type="EMBL" id="UWZ86103.1"/>
    </source>
</evidence>
<dbReference type="Pfam" id="PF22725">
    <property type="entry name" value="GFO_IDH_MocA_C3"/>
    <property type="match status" value="1"/>
</dbReference>
<dbReference type="Proteomes" id="UP001059380">
    <property type="component" value="Chromosome"/>
</dbReference>
<sequence>MRVAVAGTGAFGRNHLRVYRELQQADAGVELAAAVEPDPGRAAGVEAQYSIPVFATVEELLKSGPRIDAASVAVPTIHHHAVAAQLLDAGLDVLVEKPICATLSEADDLVARAEKASRILQVGHLERFNPAVMAVQPRLKRPMFFEAHRLSVFTPRSLDVDVVLDLMIHDLDIVLTFANSPVREVRAVGLPILSPKVDIANVRVEFESGCVANFTASRVSTERVRKLRFFEPRQYVSIDYARRELLVIRIDDQPSAEVPPQLAAAAVEYLATGRFDTAMLQQLFFSGQIPAPLLAQFGEAKGDPEKIRAFAKSLAEPPAASGPAPGLSFAKPEVTPGEPLRLEIESFLDSVRTRREPRVTARQGRSALALALEIQNTMAAHAHRAGLADFYFPA</sequence>
<dbReference type="RefSeq" id="WP_260795746.1">
    <property type="nucleotide sequence ID" value="NZ_CP093313.1"/>
</dbReference>
<dbReference type="Gene3D" id="3.30.360.10">
    <property type="entry name" value="Dihydrodipicolinate Reductase, domain 2"/>
    <property type="match status" value="1"/>
</dbReference>
<keyword evidence="4" id="KW-1185">Reference proteome</keyword>
<dbReference type="InterPro" id="IPR036291">
    <property type="entry name" value="NAD(P)-bd_dom_sf"/>
</dbReference>
<dbReference type="PANTHER" id="PTHR43377:SF1">
    <property type="entry name" value="BILIVERDIN REDUCTASE A"/>
    <property type="match status" value="1"/>
</dbReference>
<dbReference type="GO" id="GO:0000166">
    <property type="term" value="F:nucleotide binding"/>
    <property type="evidence" value="ECO:0007669"/>
    <property type="project" value="InterPro"/>
</dbReference>
<dbReference type="InterPro" id="IPR055170">
    <property type="entry name" value="GFO_IDH_MocA-like_dom"/>
</dbReference>
<evidence type="ECO:0000259" key="1">
    <source>
        <dbReference type="Pfam" id="PF01408"/>
    </source>
</evidence>
<organism evidence="3 4">
    <name type="scientific">Occallatibacter riparius</name>
    <dbReference type="NCBI Taxonomy" id="1002689"/>
    <lineage>
        <taxon>Bacteria</taxon>
        <taxon>Pseudomonadati</taxon>
        <taxon>Acidobacteriota</taxon>
        <taxon>Terriglobia</taxon>
        <taxon>Terriglobales</taxon>
        <taxon>Acidobacteriaceae</taxon>
        <taxon>Occallatibacter</taxon>
    </lineage>
</organism>
<accession>A0A9J7BTZ2</accession>
<protein>
    <submittedName>
        <fullName evidence="3">Gfo/Idh/MocA family oxidoreductase</fullName>
    </submittedName>
</protein>